<keyword evidence="2" id="KW-1185">Reference proteome</keyword>
<dbReference type="Proteomes" id="UP000887116">
    <property type="component" value="Unassembled WGS sequence"/>
</dbReference>
<evidence type="ECO:0000313" key="2">
    <source>
        <dbReference type="Proteomes" id="UP000887116"/>
    </source>
</evidence>
<name>A0A8X6L618_TRICU</name>
<comment type="caution">
    <text evidence="1">The sequence shown here is derived from an EMBL/GenBank/DDBJ whole genome shotgun (WGS) entry which is preliminary data.</text>
</comment>
<proteinExistence type="predicted"/>
<gene>
    <name evidence="1" type="ORF">TNCT_225911</name>
</gene>
<protein>
    <submittedName>
        <fullName evidence="1">Uncharacterized protein</fullName>
    </submittedName>
</protein>
<evidence type="ECO:0000313" key="1">
    <source>
        <dbReference type="EMBL" id="GFQ97804.1"/>
    </source>
</evidence>
<dbReference type="EMBL" id="BMAO01004906">
    <property type="protein sequence ID" value="GFQ97804.1"/>
    <property type="molecule type" value="Genomic_DNA"/>
</dbReference>
<accession>A0A8X6L618</accession>
<sequence length="92" mass="10656">MDGSEKADFLARTVDEEAVSPTGFLSFSELSSLKKIELNQLIRAPPLTYHWYFGRNPGGSFRRMPWKYHTTFLRFVRGHIKANFSSELEEIT</sequence>
<dbReference type="AlphaFoldDB" id="A0A8X6L618"/>
<reference evidence="1" key="1">
    <citation type="submission" date="2020-07" db="EMBL/GenBank/DDBJ databases">
        <title>Multicomponent nature underlies the extraordinary mechanical properties of spider dragline silk.</title>
        <authorList>
            <person name="Kono N."/>
            <person name="Nakamura H."/>
            <person name="Mori M."/>
            <person name="Yoshida Y."/>
            <person name="Ohtoshi R."/>
            <person name="Malay A.D."/>
            <person name="Moran D.A.P."/>
            <person name="Tomita M."/>
            <person name="Numata K."/>
            <person name="Arakawa K."/>
        </authorList>
    </citation>
    <scope>NUCLEOTIDE SEQUENCE</scope>
</reference>
<organism evidence="1 2">
    <name type="scientific">Trichonephila clavata</name>
    <name type="common">Joro spider</name>
    <name type="synonym">Nephila clavata</name>
    <dbReference type="NCBI Taxonomy" id="2740835"/>
    <lineage>
        <taxon>Eukaryota</taxon>
        <taxon>Metazoa</taxon>
        <taxon>Ecdysozoa</taxon>
        <taxon>Arthropoda</taxon>
        <taxon>Chelicerata</taxon>
        <taxon>Arachnida</taxon>
        <taxon>Araneae</taxon>
        <taxon>Araneomorphae</taxon>
        <taxon>Entelegynae</taxon>
        <taxon>Araneoidea</taxon>
        <taxon>Nephilidae</taxon>
        <taxon>Trichonephila</taxon>
    </lineage>
</organism>